<dbReference type="RefSeq" id="WP_344545475.1">
    <property type="nucleotide sequence ID" value="NZ_BAAATD010000008.1"/>
</dbReference>
<evidence type="ECO:0000313" key="3">
    <source>
        <dbReference type="Proteomes" id="UP001501509"/>
    </source>
</evidence>
<feature type="transmembrane region" description="Helical" evidence="1">
    <location>
        <begin position="37"/>
        <end position="59"/>
    </location>
</feature>
<evidence type="ECO:0000313" key="2">
    <source>
        <dbReference type="EMBL" id="GAA2614211.1"/>
    </source>
</evidence>
<evidence type="ECO:0000256" key="1">
    <source>
        <dbReference type="SAM" id="Phobius"/>
    </source>
</evidence>
<comment type="caution">
    <text evidence="2">The sequence shown here is derived from an EMBL/GenBank/DDBJ whole genome shotgun (WGS) entry which is preliminary data.</text>
</comment>
<dbReference type="Proteomes" id="UP001501509">
    <property type="component" value="Unassembled WGS sequence"/>
</dbReference>
<keyword evidence="3" id="KW-1185">Reference proteome</keyword>
<gene>
    <name evidence="2" type="ORF">GCM10010411_56420</name>
</gene>
<keyword evidence="1" id="KW-0812">Transmembrane</keyword>
<organism evidence="2 3">
    <name type="scientific">Actinomadura fulvescens</name>
    <dbReference type="NCBI Taxonomy" id="46160"/>
    <lineage>
        <taxon>Bacteria</taxon>
        <taxon>Bacillati</taxon>
        <taxon>Actinomycetota</taxon>
        <taxon>Actinomycetes</taxon>
        <taxon>Streptosporangiales</taxon>
        <taxon>Thermomonosporaceae</taxon>
        <taxon>Actinomadura</taxon>
    </lineage>
</organism>
<name>A0ABP6CHH8_9ACTN</name>
<keyword evidence="1" id="KW-1133">Transmembrane helix</keyword>
<dbReference type="EMBL" id="BAAATD010000008">
    <property type="protein sequence ID" value="GAA2614211.1"/>
    <property type="molecule type" value="Genomic_DNA"/>
</dbReference>
<keyword evidence="1" id="KW-0472">Membrane</keyword>
<sequence length="77" mass="8365">MSQSDMCFWLLLLAALIVLFTGPTVIALFRGVDDIGFIILLNAIAFVTLIALPVAYLAAIRAVPQSRGPYPPTTHHQ</sequence>
<proteinExistence type="predicted"/>
<reference evidence="3" key="1">
    <citation type="journal article" date="2019" name="Int. J. Syst. Evol. Microbiol.">
        <title>The Global Catalogue of Microorganisms (GCM) 10K type strain sequencing project: providing services to taxonomists for standard genome sequencing and annotation.</title>
        <authorList>
            <consortium name="The Broad Institute Genomics Platform"/>
            <consortium name="The Broad Institute Genome Sequencing Center for Infectious Disease"/>
            <person name="Wu L."/>
            <person name="Ma J."/>
        </authorList>
    </citation>
    <scope>NUCLEOTIDE SEQUENCE [LARGE SCALE GENOMIC DNA]</scope>
    <source>
        <strain evidence="3">JCM 6833</strain>
    </source>
</reference>
<accession>A0ABP6CHH8</accession>
<protein>
    <submittedName>
        <fullName evidence="2">Uncharacterized protein</fullName>
    </submittedName>
</protein>